<dbReference type="AlphaFoldDB" id="A0AAD5N322"/>
<gene>
    <name evidence="1" type="ORF">KIN20_017409</name>
</gene>
<dbReference type="EMBL" id="JAHQIW010003499">
    <property type="protein sequence ID" value="KAJ1358864.1"/>
    <property type="molecule type" value="Genomic_DNA"/>
</dbReference>
<evidence type="ECO:0000313" key="1">
    <source>
        <dbReference type="EMBL" id="KAJ1358864.1"/>
    </source>
</evidence>
<reference evidence="1" key="1">
    <citation type="submission" date="2021-06" db="EMBL/GenBank/DDBJ databases">
        <title>Parelaphostrongylus tenuis whole genome reference sequence.</title>
        <authorList>
            <person name="Garwood T.J."/>
            <person name="Larsen P.A."/>
            <person name="Fountain-Jones N.M."/>
            <person name="Garbe J.R."/>
            <person name="Macchietto M.G."/>
            <person name="Kania S.A."/>
            <person name="Gerhold R.W."/>
            <person name="Richards J.E."/>
            <person name="Wolf T.M."/>
        </authorList>
    </citation>
    <scope>NUCLEOTIDE SEQUENCE</scope>
    <source>
        <strain evidence="1">MNPRO001-30</strain>
        <tissue evidence="1">Meninges</tissue>
    </source>
</reference>
<dbReference type="Proteomes" id="UP001196413">
    <property type="component" value="Unassembled WGS sequence"/>
</dbReference>
<protein>
    <submittedName>
        <fullName evidence="1">Uncharacterized protein</fullName>
    </submittedName>
</protein>
<evidence type="ECO:0000313" key="2">
    <source>
        <dbReference type="Proteomes" id="UP001196413"/>
    </source>
</evidence>
<keyword evidence="2" id="KW-1185">Reference proteome</keyword>
<proteinExistence type="predicted"/>
<organism evidence="1 2">
    <name type="scientific">Parelaphostrongylus tenuis</name>
    <name type="common">Meningeal worm</name>
    <dbReference type="NCBI Taxonomy" id="148309"/>
    <lineage>
        <taxon>Eukaryota</taxon>
        <taxon>Metazoa</taxon>
        <taxon>Ecdysozoa</taxon>
        <taxon>Nematoda</taxon>
        <taxon>Chromadorea</taxon>
        <taxon>Rhabditida</taxon>
        <taxon>Rhabditina</taxon>
        <taxon>Rhabditomorpha</taxon>
        <taxon>Strongyloidea</taxon>
        <taxon>Metastrongylidae</taxon>
        <taxon>Parelaphostrongylus</taxon>
    </lineage>
</organism>
<comment type="caution">
    <text evidence="1">The sequence shown here is derived from an EMBL/GenBank/DDBJ whole genome shotgun (WGS) entry which is preliminary data.</text>
</comment>
<accession>A0AAD5N322</accession>
<name>A0AAD5N322_PARTN</name>
<sequence length="122" mass="14066">MCAKDLEEVLCLFHTAVCIAEVENEASELSFIKRRWNLSDLRHMMSGFAVMNTAKLFNKYTMFTLLLYNNPSSHLYRPGANNVYACRCCVQQKVDWLCLVYEPESITIVSTVRDKCLLETTL</sequence>